<evidence type="ECO:0000313" key="2">
    <source>
        <dbReference type="Proteomes" id="UP000030661"/>
    </source>
</evidence>
<dbReference type="Proteomes" id="UP000030661">
    <property type="component" value="Unassembled WGS sequence"/>
</dbReference>
<dbReference type="AlphaFoldDB" id="A0A081C690"/>
<name>A0A081C690_VECG1</name>
<proteinExistence type="predicted"/>
<organism evidence="1">
    <name type="scientific">Vecturithrix granuli</name>
    <dbReference type="NCBI Taxonomy" id="1499967"/>
    <lineage>
        <taxon>Bacteria</taxon>
        <taxon>Candidatus Moduliflexota</taxon>
        <taxon>Candidatus Vecturitrichia</taxon>
        <taxon>Candidatus Vecturitrichales</taxon>
        <taxon>Candidatus Vecturitrichaceae</taxon>
        <taxon>Candidatus Vecturithrix</taxon>
    </lineage>
</organism>
<dbReference type="InterPro" id="IPR036397">
    <property type="entry name" value="RNaseH_sf"/>
</dbReference>
<dbReference type="GO" id="GO:0003676">
    <property type="term" value="F:nucleic acid binding"/>
    <property type="evidence" value="ECO:0007669"/>
    <property type="project" value="InterPro"/>
</dbReference>
<dbReference type="EMBL" id="DF820471">
    <property type="protein sequence ID" value="GAK60095.1"/>
    <property type="molecule type" value="Genomic_DNA"/>
</dbReference>
<protein>
    <submittedName>
        <fullName evidence="1">Uncharacterized protein</fullName>
    </submittedName>
</protein>
<reference evidence="1" key="1">
    <citation type="journal article" date="2015" name="PeerJ">
        <title>First genomic representation of candidate bacterial phylum KSB3 points to enhanced environmental sensing as a trigger of wastewater bulking.</title>
        <authorList>
            <person name="Sekiguchi Y."/>
            <person name="Ohashi A."/>
            <person name="Parks D.H."/>
            <person name="Yamauchi T."/>
            <person name="Tyson G.W."/>
            <person name="Hugenholtz P."/>
        </authorList>
    </citation>
    <scope>NUCLEOTIDE SEQUENCE [LARGE SCALE GENOMIC DNA]</scope>
</reference>
<keyword evidence="2" id="KW-1185">Reference proteome</keyword>
<accession>A0A081C690</accession>
<dbReference type="HOGENOM" id="CLU_1755253_0_0_0"/>
<sequence>MSGSHPIKITFNKAEDEFTAHCLLSILNLAQVSSSRVSHKEQEKLFSNLLKIQKMPDQVWSVPCKVKQPQDILMAVEGYIPPFTIVGKNLYTFESLRSSACIFREFREGKYPPLRGTYFTIENRHHFLYTMGFVPYLETYPKPHVPTP</sequence>
<dbReference type="STRING" id="1499967.U27_07083"/>
<evidence type="ECO:0000313" key="1">
    <source>
        <dbReference type="EMBL" id="GAK60095.1"/>
    </source>
</evidence>
<gene>
    <name evidence="1" type="ORF">U27_07083</name>
</gene>
<dbReference type="Gene3D" id="3.30.420.10">
    <property type="entry name" value="Ribonuclease H-like superfamily/Ribonuclease H"/>
    <property type="match status" value="1"/>
</dbReference>